<evidence type="ECO:0008006" key="4">
    <source>
        <dbReference type="Google" id="ProtNLM"/>
    </source>
</evidence>
<sequence length="365" mass="41232">MTMQKPIDFDDTSDGESTDVDSVTSFPLFSPAPTEVSMTSFDVSMRSSSPARSVLSVTSSLRRQAYIEEYGRGLNNYSEVYRLPADDDELERLDKQHGMLQKVMGGYPPPMEQVMADNIPGEVKAVIDLGCGSGSWILDVARDFPTCSAIGVDLVPMQVTSMPANCRSEVDDINIGLEHFYGDFNVVHARLISSGIRDYERLIDQMSHVLRPGGLLCLTEFDFSIYDANHQRIELTTDRIEAPYVARWFAFAKAAARRRGGDVDAANHLRRWVSSNPRFENVVYRHWFLPTLPYHKDAFHQEIGAVMRDDVLEFMRSGRPLLLGSGMPKEQLDDLQAKVIKEIIDENLEQYVHLEHVYATKVTSR</sequence>
<feature type="region of interest" description="Disordered" evidence="1">
    <location>
        <begin position="1"/>
        <end position="29"/>
    </location>
</feature>
<keyword evidence="3" id="KW-1185">Reference proteome</keyword>
<dbReference type="Gene3D" id="3.40.50.150">
    <property type="entry name" value="Vaccinia Virus protein VP39"/>
    <property type="match status" value="1"/>
</dbReference>
<reference evidence="2 3" key="1">
    <citation type="journal article" date="2015" name="Fungal Genet. Biol.">
        <title>Evolution of novel wood decay mechanisms in Agaricales revealed by the genome sequences of Fistulina hepatica and Cylindrobasidium torrendii.</title>
        <authorList>
            <person name="Floudas D."/>
            <person name="Held B.W."/>
            <person name="Riley R."/>
            <person name="Nagy L.G."/>
            <person name="Koehler G."/>
            <person name="Ransdell A.S."/>
            <person name="Younus H."/>
            <person name="Chow J."/>
            <person name="Chiniquy J."/>
            <person name="Lipzen A."/>
            <person name="Tritt A."/>
            <person name="Sun H."/>
            <person name="Haridas S."/>
            <person name="LaButti K."/>
            <person name="Ohm R.A."/>
            <person name="Kues U."/>
            <person name="Blanchette R.A."/>
            <person name="Grigoriev I.V."/>
            <person name="Minto R.E."/>
            <person name="Hibbett D.S."/>
        </authorList>
    </citation>
    <scope>NUCLEOTIDE SEQUENCE [LARGE SCALE GENOMIC DNA]</scope>
    <source>
        <strain evidence="2 3">ATCC 64428</strain>
    </source>
</reference>
<organism evidence="2 3">
    <name type="scientific">Fistulina hepatica ATCC 64428</name>
    <dbReference type="NCBI Taxonomy" id="1128425"/>
    <lineage>
        <taxon>Eukaryota</taxon>
        <taxon>Fungi</taxon>
        <taxon>Dikarya</taxon>
        <taxon>Basidiomycota</taxon>
        <taxon>Agaricomycotina</taxon>
        <taxon>Agaricomycetes</taxon>
        <taxon>Agaricomycetidae</taxon>
        <taxon>Agaricales</taxon>
        <taxon>Fistulinaceae</taxon>
        <taxon>Fistulina</taxon>
    </lineage>
</organism>
<accession>A0A0D7A689</accession>
<evidence type="ECO:0000313" key="2">
    <source>
        <dbReference type="EMBL" id="KIY46318.1"/>
    </source>
</evidence>
<evidence type="ECO:0000313" key="3">
    <source>
        <dbReference type="Proteomes" id="UP000054144"/>
    </source>
</evidence>
<dbReference type="EMBL" id="KN882035">
    <property type="protein sequence ID" value="KIY46318.1"/>
    <property type="molecule type" value="Genomic_DNA"/>
</dbReference>
<name>A0A0D7A689_9AGAR</name>
<dbReference type="AlphaFoldDB" id="A0A0D7A689"/>
<dbReference type="PANTHER" id="PTHR43591:SF24">
    <property type="entry name" value="2-METHOXY-6-POLYPRENYL-1,4-BENZOQUINOL METHYLASE, MITOCHONDRIAL"/>
    <property type="match status" value="1"/>
</dbReference>
<evidence type="ECO:0000256" key="1">
    <source>
        <dbReference type="SAM" id="MobiDB-lite"/>
    </source>
</evidence>
<feature type="compositionally biased region" description="Acidic residues" evidence="1">
    <location>
        <begin position="9"/>
        <end position="19"/>
    </location>
</feature>
<dbReference type="Proteomes" id="UP000054144">
    <property type="component" value="Unassembled WGS sequence"/>
</dbReference>
<protein>
    <recommendedName>
        <fullName evidence="4">S-adenosyl-L-methionine-dependent methyltransferase</fullName>
    </recommendedName>
</protein>
<dbReference type="PANTHER" id="PTHR43591">
    <property type="entry name" value="METHYLTRANSFERASE"/>
    <property type="match status" value="1"/>
</dbReference>
<dbReference type="Pfam" id="PF13489">
    <property type="entry name" value="Methyltransf_23"/>
    <property type="match status" value="1"/>
</dbReference>
<dbReference type="GO" id="GO:0008168">
    <property type="term" value="F:methyltransferase activity"/>
    <property type="evidence" value="ECO:0007669"/>
    <property type="project" value="TreeGrafter"/>
</dbReference>
<dbReference type="CDD" id="cd02440">
    <property type="entry name" value="AdoMet_MTases"/>
    <property type="match status" value="1"/>
</dbReference>
<dbReference type="InterPro" id="IPR029063">
    <property type="entry name" value="SAM-dependent_MTases_sf"/>
</dbReference>
<dbReference type="OrthoDB" id="2013972at2759"/>
<proteinExistence type="predicted"/>
<dbReference type="SUPFAM" id="SSF53335">
    <property type="entry name" value="S-adenosyl-L-methionine-dependent methyltransferases"/>
    <property type="match status" value="1"/>
</dbReference>
<gene>
    <name evidence="2" type="ORF">FISHEDRAFT_66490</name>
</gene>